<dbReference type="PROSITE" id="PS00667">
    <property type="entry name" value="COMPLEX1_ND1_1"/>
    <property type="match status" value="1"/>
</dbReference>
<feature type="transmembrane region" description="Helical" evidence="7">
    <location>
        <begin position="6"/>
        <end position="26"/>
    </location>
</feature>
<evidence type="ECO:0000256" key="2">
    <source>
        <dbReference type="ARBA" id="ARBA00010535"/>
    </source>
</evidence>
<gene>
    <name evidence="8" type="ORF">STAS_15563</name>
</gene>
<dbReference type="GO" id="GO:0005886">
    <property type="term" value="C:plasma membrane"/>
    <property type="evidence" value="ECO:0007669"/>
    <property type="project" value="UniProtKB-SubCell"/>
</dbReference>
<dbReference type="AlphaFoldDB" id="A0A5A7Q257"/>
<protein>
    <submittedName>
        <fullName evidence="8">NADH-ubiquinone oxidoreductase chain 1</fullName>
    </submittedName>
</protein>
<organism evidence="8 9">
    <name type="scientific">Striga asiatica</name>
    <name type="common">Asiatic witchweed</name>
    <name type="synonym">Buchnera asiatica</name>
    <dbReference type="NCBI Taxonomy" id="4170"/>
    <lineage>
        <taxon>Eukaryota</taxon>
        <taxon>Viridiplantae</taxon>
        <taxon>Streptophyta</taxon>
        <taxon>Embryophyta</taxon>
        <taxon>Tracheophyta</taxon>
        <taxon>Spermatophyta</taxon>
        <taxon>Magnoliopsida</taxon>
        <taxon>eudicotyledons</taxon>
        <taxon>Gunneridae</taxon>
        <taxon>Pentapetalae</taxon>
        <taxon>asterids</taxon>
        <taxon>lamiids</taxon>
        <taxon>Lamiales</taxon>
        <taxon>Orobanchaceae</taxon>
        <taxon>Buchnereae</taxon>
        <taxon>Striga</taxon>
    </lineage>
</organism>
<dbReference type="InterPro" id="IPR001694">
    <property type="entry name" value="NADH_UbQ_OxRdtase_su1/FPO"/>
</dbReference>
<evidence type="ECO:0000313" key="9">
    <source>
        <dbReference type="Proteomes" id="UP000325081"/>
    </source>
</evidence>
<dbReference type="OrthoDB" id="901343at2759"/>
<dbReference type="PANTHER" id="PTHR11432">
    <property type="entry name" value="NADH DEHYDROGENASE SUBUNIT 1"/>
    <property type="match status" value="1"/>
</dbReference>
<keyword evidence="8" id="KW-0830">Ubiquinone</keyword>
<reference evidence="9" key="1">
    <citation type="journal article" date="2019" name="Curr. Biol.">
        <title>Genome Sequence of Striga asiatica Provides Insight into the Evolution of Plant Parasitism.</title>
        <authorList>
            <person name="Yoshida S."/>
            <person name="Kim S."/>
            <person name="Wafula E.K."/>
            <person name="Tanskanen J."/>
            <person name="Kim Y.M."/>
            <person name="Honaas L."/>
            <person name="Yang Z."/>
            <person name="Spallek T."/>
            <person name="Conn C.E."/>
            <person name="Ichihashi Y."/>
            <person name="Cheong K."/>
            <person name="Cui S."/>
            <person name="Der J.P."/>
            <person name="Gundlach H."/>
            <person name="Jiao Y."/>
            <person name="Hori C."/>
            <person name="Ishida J.K."/>
            <person name="Kasahara H."/>
            <person name="Kiba T."/>
            <person name="Kim M.S."/>
            <person name="Koo N."/>
            <person name="Laohavisit A."/>
            <person name="Lee Y.H."/>
            <person name="Lumba S."/>
            <person name="McCourt P."/>
            <person name="Mortimer J.C."/>
            <person name="Mutuku J.M."/>
            <person name="Nomura T."/>
            <person name="Sasaki-Sekimoto Y."/>
            <person name="Seto Y."/>
            <person name="Wang Y."/>
            <person name="Wakatake T."/>
            <person name="Sakakibara H."/>
            <person name="Demura T."/>
            <person name="Yamaguchi S."/>
            <person name="Yoneyama K."/>
            <person name="Manabe R.I."/>
            <person name="Nelson D.C."/>
            <person name="Schulman A.H."/>
            <person name="Timko M.P."/>
            <person name="dePamphilis C.W."/>
            <person name="Choi D."/>
            <person name="Shirasu K."/>
        </authorList>
    </citation>
    <scope>NUCLEOTIDE SEQUENCE [LARGE SCALE GENOMIC DNA]</scope>
    <source>
        <strain evidence="9">cv. UVA1</strain>
    </source>
</reference>
<dbReference type="GO" id="GO:0003954">
    <property type="term" value="F:NADH dehydrogenase activity"/>
    <property type="evidence" value="ECO:0007669"/>
    <property type="project" value="TreeGrafter"/>
</dbReference>
<keyword evidence="6" id="KW-0520">NAD</keyword>
<comment type="subcellular location">
    <subcellularLocation>
        <location evidence="6">Cell membrane</location>
        <topology evidence="6">Multi-pass membrane protein</topology>
    </subcellularLocation>
    <subcellularLocation>
        <location evidence="1">Membrane</location>
        <topology evidence="1">Multi-pass membrane protein</topology>
    </subcellularLocation>
</comment>
<accession>A0A5A7Q257</accession>
<dbReference type="InterPro" id="IPR018086">
    <property type="entry name" value="NADH_UbQ_OxRdtase_su1_CS"/>
</dbReference>
<evidence type="ECO:0000256" key="3">
    <source>
        <dbReference type="ARBA" id="ARBA00022692"/>
    </source>
</evidence>
<name>A0A5A7Q257_STRAF</name>
<dbReference type="Proteomes" id="UP000325081">
    <property type="component" value="Unassembled WGS sequence"/>
</dbReference>
<evidence type="ECO:0000256" key="7">
    <source>
        <dbReference type="SAM" id="Phobius"/>
    </source>
</evidence>
<evidence type="ECO:0000256" key="6">
    <source>
        <dbReference type="RuleBase" id="RU000471"/>
    </source>
</evidence>
<comment type="caution">
    <text evidence="8">The sequence shown here is derived from an EMBL/GenBank/DDBJ whole genome shotgun (WGS) entry which is preliminary data.</text>
</comment>
<keyword evidence="9" id="KW-1185">Reference proteome</keyword>
<sequence length="217" mass="23884">MYIAVPAEILGIILPLLLGVAFLVLAERKVMAFVQRRKGPDVVGSFGLLQPLADGLKLILKEPISPSSANFSLFRMAPVATFMLSLVARAVVPFDYGMMPPSRGADRIGVSLGSHRPTVILKLPCLVEKKRTKVRSLAVLFSVANWDRSPARSDWSKNGREHITQLRGQGAERPLDLLTAAQEEKRRLNVIDPTNEAKRSEVIKSPLRLGRCLGQEP</sequence>
<dbReference type="Pfam" id="PF00146">
    <property type="entry name" value="NADHdh"/>
    <property type="match status" value="1"/>
</dbReference>
<keyword evidence="3 6" id="KW-0812">Transmembrane</keyword>
<comment type="similarity">
    <text evidence="2 6">Belongs to the complex I subunit 1 family.</text>
</comment>
<evidence type="ECO:0000256" key="1">
    <source>
        <dbReference type="ARBA" id="ARBA00004141"/>
    </source>
</evidence>
<dbReference type="GO" id="GO:0009060">
    <property type="term" value="P:aerobic respiration"/>
    <property type="evidence" value="ECO:0007669"/>
    <property type="project" value="TreeGrafter"/>
</dbReference>
<keyword evidence="5 7" id="KW-0472">Membrane</keyword>
<dbReference type="EMBL" id="BKCP01005572">
    <property type="protein sequence ID" value="GER38991.1"/>
    <property type="molecule type" value="Genomic_DNA"/>
</dbReference>
<evidence type="ECO:0000313" key="8">
    <source>
        <dbReference type="EMBL" id="GER38991.1"/>
    </source>
</evidence>
<evidence type="ECO:0000256" key="5">
    <source>
        <dbReference type="ARBA" id="ARBA00023136"/>
    </source>
</evidence>
<dbReference type="PANTHER" id="PTHR11432:SF3">
    <property type="entry name" value="NADH-UBIQUINONE OXIDOREDUCTASE CHAIN 1"/>
    <property type="match status" value="1"/>
</dbReference>
<keyword evidence="4 7" id="KW-1133">Transmembrane helix</keyword>
<evidence type="ECO:0000256" key="4">
    <source>
        <dbReference type="ARBA" id="ARBA00022989"/>
    </source>
</evidence>
<proteinExistence type="inferred from homology"/>